<accession>A0A0F7RYY1</accession>
<dbReference type="Proteomes" id="UP000242770">
    <property type="component" value="Unassembled WGS sequence"/>
</dbReference>
<proteinExistence type="predicted"/>
<name>A0A0F7RYY1_9BASI</name>
<organism evidence="1 2">
    <name type="scientific">Sporisorium scitamineum</name>
    <dbReference type="NCBI Taxonomy" id="49012"/>
    <lineage>
        <taxon>Eukaryota</taxon>
        <taxon>Fungi</taxon>
        <taxon>Dikarya</taxon>
        <taxon>Basidiomycota</taxon>
        <taxon>Ustilaginomycotina</taxon>
        <taxon>Ustilaginomycetes</taxon>
        <taxon>Ustilaginales</taxon>
        <taxon>Ustilaginaceae</taxon>
        <taxon>Sporisorium</taxon>
    </lineage>
</organism>
<sequence>MRTWHQLAVSIDCKLIRPKKLTADKWEEDHAHDLQAGHSTNTAQQHYGLDASMLHQLNQDSMTAMLE</sequence>
<reference evidence="2" key="1">
    <citation type="submission" date="2014-06" db="EMBL/GenBank/DDBJ databases">
        <authorList>
            <person name="Berkman P.J."/>
        </authorList>
    </citation>
    <scope>NUCLEOTIDE SEQUENCE [LARGE SCALE GENOMIC DNA]</scope>
</reference>
<feature type="non-terminal residue" evidence="1">
    <location>
        <position position="67"/>
    </location>
</feature>
<dbReference type="AlphaFoldDB" id="A0A0F7RYY1"/>
<gene>
    <name evidence="1" type="primary">SSCI73130.1</name>
</gene>
<evidence type="ECO:0000313" key="1">
    <source>
        <dbReference type="EMBL" id="CDS01720.1"/>
    </source>
</evidence>
<dbReference type="EMBL" id="CCFA01004431">
    <property type="protein sequence ID" value="CDS01720.1"/>
    <property type="molecule type" value="Genomic_DNA"/>
</dbReference>
<protein>
    <submittedName>
        <fullName evidence="1">Uncharacterized protein</fullName>
    </submittedName>
</protein>
<evidence type="ECO:0000313" key="2">
    <source>
        <dbReference type="Proteomes" id="UP000242770"/>
    </source>
</evidence>
<keyword evidence="2" id="KW-1185">Reference proteome</keyword>